<dbReference type="SUPFAM" id="SSF51161">
    <property type="entry name" value="Trimeric LpxA-like enzymes"/>
    <property type="match status" value="1"/>
</dbReference>
<accession>A0A6A8D7V0</accession>
<dbReference type="EMBL" id="WJMX01000020">
    <property type="protein sequence ID" value="MRH80972.1"/>
    <property type="molecule type" value="Genomic_DNA"/>
</dbReference>
<name>A0A6A8D7V0_LIMRT</name>
<evidence type="ECO:0000313" key="1">
    <source>
        <dbReference type="EMBL" id="MRG84317.1"/>
    </source>
</evidence>
<dbReference type="PANTHER" id="PTHR23416:SF78">
    <property type="entry name" value="LIPOPOLYSACCHARIDE BIOSYNTHESIS O-ACETYL TRANSFERASE WBBJ-RELATED"/>
    <property type="match status" value="1"/>
</dbReference>
<gene>
    <name evidence="2" type="ORF">GIX77_09385</name>
    <name evidence="1" type="ORF">GIX80_08000</name>
</gene>
<dbReference type="AlphaFoldDB" id="A0A6A8D7V0"/>
<proteinExistence type="predicted"/>
<evidence type="ECO:0000313" key="4">
    <source>
        <dbReference type="Proteomes" id="UP000470878"/>
    </source>
</evidence>
<comment type="caution">
    <text evidence="2">The sequence shown here is derived from an EMBL/GenBank/DDBJ whole genome shotgun (WGS) entry which is preliminary data.</text>
</comment>
<sequence length="222" mass="24815">MIDTLNKIFTVIYSIYFNFKYLPFSTAKYLPIKINYKTRVKIDKTSRIVVKDYRRFSVKLGLQGTPFVSDNSSSTLTLNKGATMLFYGGCVIGQGQNIYVDNNAKIVIGNNVYINKNVLIQCTNLISISDDCLIGWNVRLRDTDGHRLIRNDIEIERKKSNIYLRKNVWLAADVIVLKGSVISEGSIVATGSIVVGLKLEKGNCLIAGIPGRVKRTGITLEN</sequence>
<dbReference type="EMBL" id="WJMZ01000008">
    <property type="protein sequence ID" value="MRG84317.1"/>
    <property type="molecule type" value="Genomic_DNA"/>
</dbReference>
<evidence type="ECO:0000313" key="2">
    <source>
        <dbReference type="EMBL" id="MRH80972.1"/>
    </source>
</evidence>
<dbReference type="PANTHER" id="PTHR23416">
    <property type="entry name" value="SIALIC ACID SYNTHASE-RELATED"/>
    <property type="match status" value="1"/>
</dbReference>
<organism evidence="2 4">
    <name type="scientific">Limosilactobacillus reuteri</name>
    <name type="common">Lactobacillus reuteri</name>
    <dbReference type="NCBI Taxonomy" id="1598"/>
    <lineage>
        <taxon>Bacteria</taxon>
        <taxon>Bacillati</taxon>
        <taxon>Bacillota</taxon>
        <taxon>Bacilli</taxon>
        <taxon>Lactobacillales</taxon>
        <taxon>Lactobacillaceae</taxon>
        <taxon>Limosilactobacillus</taxon>
    </lineage>
</organism>
<evidence type="ECO:0000313" key="3">
    <source>
        <dbReference type="Proteomes" id="UP000441557"/>
    </source>
</evidence>
<dbReference type="Proteomes" id="UP000470878">
    <property type="component" value="Unassembled WGS sequence"/>
</dbReference>
<dbReference type="CDD" id="cd04647">
    <property type="entry name" value="LbH_MAT_like"/>
    <property type="match status" value="1"/>
</dbReference>
<protein>
    <recommendedName>
        <fullName evidence="5">Acyltransferase</fullName>
    </recommendedName>
</protein>
<dbReference type="Proteomes" id="UP000441557">
    <property type="component" value="Unassembled WGS sequence"/>
</dbReference>
<dbReference type="Gene3D" id="2.160.10.10">
    <property type="entry name" value="Hexapeptide repeat proteins"/>
    <property type="match status" value="1"/>
</dbReference>
<dbReference type="InterPro" id="IPR011004">
    <property type="entry name" value="Trimer_LpxA-like_sf"/>
</dbReference>
<dbReference type="RefSeq" id="WP_153703389.1">
    <property type="nucleotide sequence ID" value="NZ_JAFFPO010000047.1"/>
</dbReference>
<dbReference type="InterPro" id="IPR051159">
    <property type="entry name" value="Hexapeptide_acetyltransf"/>
</dbReference>
<evidence type="ECO:0008006" key="5">
    <source>
        <dbReference type="Google" id="ProtNLM"/>
    </source>
</evidence>
<reference evidence="3 4" key="1">
    <citation type="submission" date="2019-11" db="EMBL/GenBank/DDBJ databases">
        <title>Draft genome sequence of 12 host-associated Lactobacillus reuteri rodent strains.</title>
        <authorList>
            <person name="Zhang S."/>
            <person name="Ozcam M."/>
            <person name="Van Pijkeren J.P."/>
        </authorList>
    </citation>
    <scope>NUCLEOTIDE SEQUENCE [LARGE SCALE GENOMIC DNA]</scope>
    <source>
        <strain evidence="2 4">CR</strain>
        <strain evidence="1 3">L1604-1</strain>
    </source>
</reference>